<proteinExistence type="predicted"/>
<dbReference type="Proteomes" id="UP000516046">
    <property type="component" value="Chromosome"/>
</dbReference>
<organism evidence="1 2">
    <name type="scientific">Caproicibacterium amylolyticum</name>
    <dbReference type="NCBI Taxonomy" id="2766537"/>
    <lineage>
        <taxon>Bacteria</taxon>
        <taxon>Bacillati</taxon>
        <taxon>Bacillota</taxon>
        <taxon>Clostridia</taxon>
        <taxon>Eubacteriales</taxon>
        <taxon>Oscillospiraceae</taxon>
        <taxon>Caproicibacterium</taxon>
    </lineage>
</organism>
<dbReference type="RefSeq" id="WP_212508194.1">
    <property type="nucleotide sequence ID" value="NZ_CP060696.1"/>
</dbReference>
<evidence type="ECO:0000313" key="1">
    <source>
        <dbReference type="EMBL" id="QNO19125.1"/>
    </source>
</evidence>
<keyword evidence="2" id="KW-1185">Reference proteome</keyword>
<reference evidence="1 2" key="1">
    <citation type="submission" date="2020-08" db="EMBL/GenBank/DDBJ databases">
        <authorList>
            <person name="Ren C."/>
            <person name="Gu Y."/>
            <person name="Xu Y."/>
        </authorList>
    </citation>
    <scope>NUCLEOTIDE SEQUENCE [LARGE SCALE GENOMIC DNA]</scope>
    <source>
        <strain evidence="1 2">LBM18003</strain>
    </source>
</reference>
<accession>A0A7G9WKB3</accession>
<dbReference type="KEGG" id="caml:H6X83_05820"/>
<name>A0A7G9WKB3_9FIRM</name>
<gene>
    <name evidence="1" type="ORF">H6X83_05820</name>
</gene>
<evidence type="ECO:0000313" key="2">
    <source>
        <dbReference type="Proteomes" id="UP000516046"/>
    </source>
</evidence>
<dbReference type="EMBL" id="CP060696">
    <property type="protein sequence ID" value="QNO19125.1"/>
    <property type="molecule type" value="Genomic_DNA"/>
</dbReference>
<protein>
    <recommendedName>
        <fullName evidence="3">Tfp pilus assembly protein, ATPase PilM</fullName>
    </recommendedName>
</protein>
<dbReference type="Gene3D" id="3.30.420.40">
    <property type="match status" value="1"/>
</dbReference>
<evidence type="ECO:0008006" key="3">
    <source>
        <dbReference type="Google" id="ProtNLM"/>
    </source>
</evidence>
<dbReference type="AlphaFoldDB" id="A0A7G9WKB3"/>
<sequence>MKLLILQISNRSLLLTPVTANSGGRRLFGIPQQYELRPELKDGQALDSPALLARFVKQCIQNDGLSGEIVFCLENDHIVCAEYQHLPCKPQNLPMFAKLEAETVLSEGTDGYIVQNCEYGFLNELTGKFTSTLFAVRGTIIAALRKAFLAEGLQIYRAVPPIAGLIYAAKVVAANHKMEAAILDLDFQRTRLLILHNGLPVFSHSFEGVFDDIVDIVQEDRACSYEEAVKIARSLSLGETGSLSITGESMRRITTLLNASIEEAVRNLRMVLSSERMELTGIILCGALASLSNYRAYWDAQGLDVPLKSISELPEATKVLPLPTSETLQAGYPADAFFTFNGILQAGKKDNLDFIALVQKKSDAGFIKMVLIIGISAAAAILMAVEPIKYISQKNQLALDQQLLANPAFSQVQALHDKEVSLQKQLKALEADRALLPFGKSTAEEIFNQLDSQIFKEVTSVSSCSIDNTTGQIALTFTTSNYEKYLELRHSIEQNGYFTVSIPFSVSIQANSSCICSFTLTPAKFTSWKTSSTGGSN</sequence>